<dbReference type="Gene3D" id="1.25.40.20">
    <property type="entry name" value="Ankyrin repeat-containing domain"/>
    <property type="match status" value="2"/>
</dbReference>
<gene>
    <name evidence="5" type="ORF">CpipJ_CPIJ000716</name>
</gene>
<dbReference type="PRINTS" id="PR01415">
    <property type="entry name" value="ANKYRIN"/>
</dbReference>
<dbReference type="AlphaFoldDB" id="B0W0P7"/>
<feature type="repeat" description="ANK" evidence="3">
    <location>
        <begin position="1051"/>
        <end position="1078"/>
    </location>
</feature>
<accession>B0W0P7</accession>
<dbReference type="eggNOG" id="KOG4177">
    <property type="taxonomic scope" value="Eukaryota"/>
</dbReference>
<dbReference type="Gene3D" id="3.40.50.300">
    <property type="entry name" value="P-loop containing nucleotide triphosphate hydrolases"/>
    <property type="match status" value="1"/>
</dbReference>
<dbReference type="STRING" id="7176.B0W0P7"/>
<reference evidence="5" key="1">
    <citation type="submission" date="2007-03" db="EMBL/GenBank/DDBJ databases">
        <title>Annotation of Culex pipiens quinquefasciatus.</title>
        <authorList>
            <consortium name="The Broad Institute Genome Sequencing Platform"/>
            <person name="Atkinson P.W."/>
            <person name="Hemingway J."/>
            <person name="Christensen B.M."/>
            <person name="Higgs S."/>
            <person name="Kodira C."/>
            <person name="Hannick L."/>
            <person name="Megy K."/>
            <person name="O'Leary S."/>
            <person name="Pearson M."/>
            <person name="Haas B.J."/>
            <person name="Mauceli E."/>
            <person name="Wortman J.R."/>
            <person name="Lee N.H."/>
            <person name="Guigo R."/>
            <person name="Stanke M."/>
            <person name="Alvarado L."/>
            <person name="Amedeo P."/>
            <person name="Antoine C.H."/>
            <person name="Arensburger P."/>
            <person name="Bidwell S.L."/>
            <person name="Crawford M."/>
            <person name="Camaro F."/>
            <person name="Devon K."/>
            <person name="Engels R."/>
            <person name="Hammond M."/>
            <person name="Howarth C."/>
            <person name="Koehrsen M."/>
            <person name="Lawson D."/>
            <person name="Montgomery P."/>
            <person name="Nene V."/>
            <person name="Nusbaum C."/>
            <person name="Puiu D."/>
            <person name="Romero-Severson J."/>
            <person name="Severson D.W."/>
            <person name="Shumway M."/>
            <person name="Sisk P."/>
            <person name="Stolte C."/>
            <person name="Zeng Q."/>
            <person name="Eisenstadt E."/>
            <person name="Fraser-Liggett C."/>
            <person name="Strausberg R."/>
            <person name="Galagan J."/>
            <person name="Birren B."/>
            <person name="Collins F.H."/>
        </authorList>
    </citation>
    <scope>NUCLEOTIDE SEQUENCE [LARGE SCALE GENOMIC DNA]</scope>
    <source>
        <strain evidence="5">JHB</strain>
    </source>
</reference>
<dbReference type="PANTHER" id="PTHR24126">
    <property type="entry name" value="ANKYRIN REPEAT, PH AND SEC7 DOMAIN CONTAINING PROTEIN SECG-RELATED"/>
    <property type="match status" value="1"/>
</dbReference>
<feature type="repeat" description="ANK" evidence="3">
    <location>
        <begin position="1147"/>
        <end position="1179"/>
    </location>
</feature>
<feature type="repeat" description="ANK" evidence="3">
    <location>
        <begin position="1180"/>
        <end position="1212"/>
    </location>
</feature>
<dbReference type="SUPFAM" id="SSF48403">
    <property type="entry name" value="Ankyrin repeat"/>
    <property type="match status" value="2"/>
</dbReference>
<dbReference type="Pfam" id="PF12796">
    <property type="entry name" value="Ank_2"/>
    <property type="match status" value="4"/>
</dbReference>
<organism>
    <name type="scientific">Culex quinquefasciatus</name>
    <name type="common">Southern house mosquito</name>
    <name type="synonym">Culex pungens</name>
    <dbReference type="NCBI Taxonomy" id="7176"/>
    <lineage>
        <taxon>Eukaryota</taxon>
        <taxon>Metazoa</taxon>
        <taxon>Ecdysozoa</taxon>
        <taxon>Arthropoda</taxon>
        <taxon>Hexapoda</taxon>
        <taxon>Insecta</taxon>
        <taxon>Pterygota</taxon>
        <taxon>Neoptera</taxon>
        <taxon>Endopterygota</taxon>
        <taxon>Diptera</taxon>
        <taxon>Nematocera</taxon>
        <taxon>Culicoidea</taxon>
        <taxon>Culicidae</taxon>
        <taxon>Culicinae</taxon>
        <taxon>Culicini</taxon>
        <taxon>Culex</taxon>
        <taxon>Culex</taxon>
    </lineage>
</organism>
<dbReference type="Pfam" id="PF05729">
    <property type="entry name" value="NACHT"/>
    <property type="match status" value="1"/>
</dbReference>
<dbReference type="InterPro" id="IPR002110">
    <property type="entry name" value="Ankyrin_rpt"/>
</dbReference>
<dbReference type="InterPro" id="IPR007111">
    <property type="entry name" value="NACHT_NTPase"/>
</dbReference>
<dbReference type="InterPro" id="IPR036770">
    <property type="entry name" value="Ankyrin_rpt-contain_sf"/>
</dbReference>
<proteinExistence type="predicted"/>
<feature type="domain" description="NACHT" evidence="4">
    <location>
        <begin position="405"/>
        <end position="549"/>
    </location>
</feature>
<dbReference type="VEuPathDB" id="VectorBase:CPIJ000716"/>
<feature type="non-terminal residue" evidence="5">
    <location>
        <position position="1255"/>
    </location>
</feature>
<evidence type="ECO:0000313" key="5">
    <source>
        <dbReference type="EMBL" id="EDS41349.1"/>
    </source>
</evidence>
<dbReference type="EMBL" id="DS231818">
    <property type="protein sequence ID" value="EDS41349.1"/>
    <property type="molecule type" value="Genomic_DNA"/>
</dbReference>
<evidence type="ECO:0000256" key="1">
    <source>
        <dbReference type="ARBA" id="ARBA00022737"/>
    </source>
</evidence>
<sequence>MTSSKVKKELVDFKFNVNSSDGFRYQRLLAIHLAQKAFFKNRIFKLAFEMTAAEKFDDVVFYLKDSDEWLFIQVKHCQNNENVTAAMLDKTDDGDFSLLKYLESYCKIQDFMNPYEGRKKRFVIFTTRGVSKTLIGSCENVPVDTILDFWKDSSHNQLIPNSKKIISLSETTSTKFKELFNAIDSVVSNGRLSEIILDYRTPLRRFFRLAGEEVTLIDTLFEEDSNRKTRKLFDLLKHKFKGGSKIAKTHMDKIFAGESRQKYLPPVADQETVKQFFNDLILSVSQPKIDDLLTIIDEGMLVWMKGWIPPDDLGTLTQNQIELPRQKIENLFECWYKEPEATNSGHKKLITEQDTQKWMKSIENELLIKNTNGLQIFNQIVFDEISETKFIEQLFTKFQHQQCFILIAEPGMGKSALWQNMAYYAQRKYTNKFVFLIYLNNFRDELATLKTIDDVLKVFGSYVSTANHKYLKNEDTEVILFLDAFDELLPENMDVFTSAMNILLEKKKLKLFVSGRQRVQENLEKSLSVKALSVLPLSDEDQQNFLIRFWISHGVLSDNIEEISKLFLTTFNKGILSKQFEFLGKPLLIRMLADIYLDSIKDIISTDCGMETVFDDHLTIVDIYDTFINKSLRETYTKINNIPFESTIPRTGTHSVKNWRHSYQLIALEDQVPKKLLDLIVDEDFKTEVTEIRQEIINHKDETLIIEVVNNCARFTHLSYSEYLVARYIFEYIGKTEKSKCWNKINTYLKRAEVVRIFIFEMINSENFEKSKPTKEGMQRLEFVRMIGKRGAFWACEGNCCNLLKYLQTFYDYNTIRDPDRDSNPSMIHRAIYCKAYQALQLLLDVPCDPNIMDAFEHPPLFSTIDNLNIMKLLASYGAKFEQNTNHMLLCAVNYGSFDTVQYLIEKKLKVNMPSSYDGKTPLHLAAERNRFDVFKLLVSNGACLESIDKYANTILHVAAQSGSKEMIQFIIANSKQNIDTQNDFGQTPLHIAAEAQRDEIIKLLVLKQADIKLNNYYGNNTLHYTASYGSSELFEYLIQSGAELNSTNNKDETPFYIASKRNDLDLLKVLVDKGANIVDSGCVTLRNAAKFGFTKIVEYLIELSVDINSKNRLNETPLNYAVYGKQEETIKLLIRKNAQFEKVGFTGDTILHCVVPFGTRELIEFIIDNDIDIDIQNKYGQTPLHLAAFQGSKEVVSLFISKGANIHSVDKQGNNVLHYAAKEGSLDLIEYLFEKNVDFDLPNSEGKTPLYYAI</sequence>
<keyword evidence="1" id="KW-0677">Repeat</keyword>
<dbReference type="VEuPathDB" id="VectorBase:CQUJHB017481"/>
<dbReference type="SUPFAM" id="SSF52540">
    <property type="entry name" value="P-loop containing nucleoside triphosphate hydrolases"/>
    <property type="match status" value="1"/>
</dbReference>
<dbReference type="InParanoid" id="B0W0P7"/>
<dbReference type="PANTHER" id="PTHR24126:SF14">
    <property type="entry name" value="ANK_REP_REGION DOMAIN-CONTAINING PROTEIN"/>
    <property type="match status" value="1"/>
</dbReference>
<dbReference type="SMART" id="SM00248">
    <property type="entry name" value="ANK"/>
    <property type="match status" value="13"/>
</dbReference>
<dbReference type="PROSITE" id="PS50088">
    <property type="entry name" value="ANK_REPEAT"/>
    <property type="match status" value="8"/>
</dbReference>
<feature type="repeat" description="ANK" evidence="3">
    <location>
        <begin position="1081"/>
        <end position="1113"/>
    </location>
</feature>
<keyword evidence="2 3" id="KW-0040">ANK repeat</keyword>
<dbReference type="PROSITE" id="PS50297">
    <property type="entry name" value="ANK_REP_REGION"/>
    <property type="match status" value="6"/>
</dbReference>
<evidence type="ECO:0000259" key="4">
    <source>
        <dbReference type="Pfam" id="PF05729"/>
    </source>
</evidence>
<feature type="repeat" description="ANK" evidence="3">
    <location>
        <begin position="1018"/>
        <end position="1050"/>
    </location>
</feature>
<dbReference type="OrthoDB" id="194358at2759"/>
<evidence type="ECO:0000256" key="3">
    <source>
        <dbReference type="PROSITE-ProRule" id="PRU00023"/>
    </source>
</evidence>
<protein>
    <submittedName>
        <fullName evidence="5">Ion channel nompc</fullName>
    </submittedName>
</protein>
<name>B0W0P7_CULQU</name>
<feature type="repeat" description="ANK" evidence="3">
    <location>
        <begin position="1213"/>
        <end position="1245"/>
    </location>
</feature>
<dbReference type="InterPro" id="IPR027417">
    <property type="entry name" value="P-loop_NTPase"/>
</dbReference>
<evidence type="ECO:0000256" key="2">
    <source>
        <dbReference type="ARBA" id="ARBA00023043"/>
    </source>
</evidence>
<dbReference type="HOGENOM" id="CLU_265538_0_0_1"/>
<dbReference type="KEGG" id="cqu:CpipJ_CPIJ000716"/>
<feature type="repeat" description="ANK" evidence="3">
    <location>
        <begin position="918"/>
        <end position="950"/>
    </location>
</feature>
<feature type="repeat" description="ANK" evidence="3">
    <location>
        <begin position="985"/>
        <end position="1017"/>
    </location>
</feature>